<dbReference type="InterPro" id="IPR024033">
    <property type="entry name" value="OXTCase_su_AllG_h-dom"/>
</dbReference>
<protein>
    <recommendedName>
        <fullName evidence="2">DUF1116 domain-containing protein</fullName>
    </recommendedName>
</protein>
<sequence length="475" mass="50094">MVSSSIPEQPGTPLPGVINVGAELFAEALRAQGVAVTHVAWRPPAGDPTHLARLLADPEIDRANEIAVGRMLAAEPVLIDVQPARAVIPLFRETGGGYALLHAGPPISWERMCGPMRGAIIGACLYEGWTRTEEEAIRLAETGALTFAPCHHYNAVGPMAGIVSPSMPLLVVEDRVHGNQTFAPLNEGLGRVLRYGAYAPEVIERLRWMQEVLGPALSRALRHVGGLDLRSLLAQALHMGDEGHNRNKAATSLFLRQLAPALVETGSSSAETASVLRFIASNDHFHLNPSMAAAKAMTLAGANVPNSSVVVTMARNGVDFGIRVSGLGERWFVGPAQPIRGLYFAGFGPEDANPDIGDSAITETAGLGAFAMAGAPAIVQFIGGSPADALRYTRDMYALTVTTNPQFSLPALDFQGTPTGIDIRRVCRLNSPPVINTGIAHRLPGIGQVGAGIVYPPMECFTAALQALAASRQAA</sequence>
<organism evidence="1">
    <name type="scientific">Thermogemmatispora argillosa</name>
    <dbReference type="NCBI Taxonomy" id="2045280"/>
    <lineage>
        <taxon>Bacteria</taxon>
        <taxon>Bacillati</taxon>
        <taxon>Chloroflexota</taxon>
        <taxon>Ktedonobacteria</taxon>
        <taxon>Thermogemmatisporales</taxon>
        <taxon>Thermogemmatisporaceae</taxon>
        <taxon>Thermogemmatispora</taxon>
    </lineage>
</organism>
<dbReference type="AlphaFoldDB" id="A0A455T2L6"/>
<proteinExistence type="predicted"/>
<evidence type="ECO:0000313" key="1">
    <source>
        <dbReference type="EMBL" id="BBH94056.1"/>
    </source>
</evidence>
<evidence type="ECO:0008006" key="2">
    <source>
        <dbReference type="Google" id="ProtNLM"/>
    </source>
</evidence>
<dbReference type="Pfam" id="PF06545">
    <property type="entry name" value="AllG"/>
    <property type="match status" value="1"/>
</dbReference>
<dbReference type="Gene3D" id="3.90.1710.10">
    <property type="entry name" value="Enterococcus faecalis V583 domain"/>
    <property type="match status" value="1"/>
</dbReference>
<name>A0A455T2L6_9CHLR</name>
<dbReference type="Gene3D" id="1.10.10.660">
    <property type="entry name" value="conserved protein of unknown function from Enterococcus faecalis V583"/>
    <property type="match status" value="1"/>
</dbReference>
<dbReference type="Gene3D" id="3.90.1700.10">
    <property type="entry name" value="v583 domain like"/>
    <property type="match status" value="1"/>
</dbReference>
<dbReference type="Gene3D" id="3.40.50.720">
    <property type="entry name" value="NAD(P)-binding Rossmann-like Domain"/>
    <property type="match status" value="1"/>
</dbReference>
<accession>A0A455T2L6</accession>
<reference evidence="1" key="1">
    <citation type="submission" date="2018-12" db="EMBL/GenBank/DDBJ databases">
        <title>Novel natural products biosynthetic potential of the class Ktedonobacteria.</title>
        <authorList>
            <person name="Zheng Y."/>
            <person name="Saitou A."/>
            <person name="Wang C.M."/>
            <person name="Toyoda A."/>
            <person name="Minakuchi Y."/>
            <person name="Sekiguchi Y."/>
            <person name="Ueda K."/>
            <person name="Takano H."/>
            <person name="Sakai Y."/>
            <person name="Yokota A."/>
            <person name="Yabe S."/>
        </authorList>
    </citation>
    <scope>NUCLEOTIDE SEQUENCE</scope>
    <source>
        <strain evidence="1">A3-2</strain>
    </source>
</reference>
<dbReference type="EMBL" id="AP019377">
    <property type="protein sequence ID" value="BBH94056.1"/>
    <property type="molecule type" value="Genomic_DNA"/>
</dbReference>
<gene>
    <name evidence="1" type="ORF">KTA_22550</name>
</gene>
<dbReference type="InterPro" id="IPR009499">
    <property type="entry name" value="AllG-like"/>
</dbReference>